<dbReference type="InterPro" id="IPR036388">
    <property type="entry name" value="WH-like_DNA-bd_sf"/>
</dbReference>
<dbReference type="GO" id="GO:0003677">
    <property type="term" value="F:DNA binding"/>
    <property type="evidence" value="ECO:0007669"/>
    <property type="project" value="InterPro"/>
</dbReference>
<dbReference type="GO" id="GO:0016987">
    <property type="term" value="F:sigma factor activity"/>
    <property type="evidence" value="ECO:0007669"/>
    <property type="project" value="UniProtKB-KW"/>
</dbReference>
<name>A0A6M5YL81_9BACT</name>
<sequence length="515" mass="55110">MSDAVRLIQLIRVAAPTAGPAPADTDLLHRYATERDETAFTELVRRNGPLVLRTCRNVLGEAHADDAFQAVFLLLARSAARLTCTGSLTGWLHAAAVRIAQRARRGEERRRKREVARRTPAISDDLTWKEVREVLDAEIATLPERYRLPLVLCYLQEMTRGEAARQIGCPVGVLRGRLDRGRERLRRRLARYGLPLAAPVLAIGATPPVPAALAARTVRAVMTSMGSAPSALVGLVSTGIPWRMALFVPVFAALALVLAAAGQPTGAPPASDTPAPKDRTTATSAPEPATDILGDPLPPGAVARLGSARFHHGKNVTRVIVGADGNLAASEAGYGDYKLWAGDTGRSIPLWDGLTDLEQSQNRFALTSAGGQLAAVVWNANGSRLLDPVSGKTIRTLPPLKLKGLSIAEVSPDGKVVAALRWEFTAGRVVSAFRIWSAETGLWTDLDEAAGQPSHRAVLFSADSKRVTYRTVDGAVRVWDVTSARPLFQLPAIGQQISEEAMALSPDGKLLDHVG</sequence>
<dbReference type="InterPro" id="IPR013325">
    <property type="entry name" value="RNA_pol_sigma_r2"/>
</dbReference>
<keyword evidence="9" id="KW-1185">Reference proteome</keyword>
<dbReference type="InterPro" id="IPR013324">
    <property type="entry name" value="RNA_pol_sigma_r3/r4-like"/>
</dbReference>
<dbReference type="Gene3D" id="1.10.10.10">
    <property type="entry name" value="Winged helix-like DNA-binding domain superfamily/Winged helix DNA-binding domain"/>
    <property type="match status" value="1"/>
</dbReference>
<dbReference type="InterPro" id="IPR014284">
    <property type="entry name" value="RNA_pol_sigma-70_dom"/>
</dbReference>
<dbReference type="GO" id="GO:0006352">
    <property type="term" value="P:DNA-templated transcription initiation"/>
    <property type="evidence" value="ECO:0007669"/>
    <property type="project" value="InterPro"/>
</dbReference>
<gene>
    <name evidence="8" type="ORF">FTUN_1619</name>
</gene>
<dbReference type="KEGG" id="ftj:FTUN_1619"/>
<evidence type="ECO:0000313" key="9">
    <source>
        <dbReference type="Proteomes" id="UP000503447"/>
    </source>
</evidence>
<comment type="similarity">
    <text evidence="1">Belongs to the sigma-70 factor family. ECF subfamily.</text>
</comment>
<protein>
    <submittedName>
        <fullName evidence="8">Uncharacterized protein</fullName>
    </submittedName>
</protein>
<evidence type="ECO:0000259" key="7">
    <source>
        <dbReference type="Pfam" id="PF08281"/>
    </source>
</evidence>
<dbReference type="PANTHER" id="PTHR43133">
    <property type="entry name" value="RNA POLYMERASE ECF-TYPE SIGMA FACTO"/>
    <property type="match status" value="1"/>
</dbReference>
<accession>A0A6M5YL81</accession>
<evidence type="ECO:0000313" key="8">
    <source>
        <dbReference type="EMBL" id="QJW94100.1"/>
    </source>
</evidence>
<evidence type="ECO:0000256" key="1">
    <source>
        <dbReference type="ARBA" id="ARBA00010641"/>
    </source>
</evidence>
<dbReference type="AlphaFoldDB" id="A0A6M5YL81"/>
<dbReference type="EMBL" id="CP053452">
    <property type="protein sequence ID" value="QJW94100.1"/>
    <property type="molecule type" value="Genomic_DNA"/>
</dbReference>
<dbReference type="Gene3D" id="1.10.1740.10">
    <property type="match status" value="1"/>
</dbReference>
<evidence type="ECO:0000256" key="5">
    <source>
        <dbReference type="SAM" id="MobiDB-lite"/>
    </source>
</evidence>
<keyword evidence="3" id="KW-0731">Sigma factor</keyword>
<feature type="region of interest" description="Disordered" evidence="5">
    <location>
        <begin position="265"/>
        <end position="297"/>
    </location>
</feature>
<dbReference type="InterPro" id="IPR007627">
    <property type="entry name" value="RNA_pol_sigma70_r2"/>
</dbReference>
<dbReference type="Proteomes" id="UP000503447">
    <property type="component" value="Chromosome"/>
</dbReference>
<reference evidence="9" key="1">
    <citation type="submission" date="2020-05" db="EMBL/GenBank/DDBJ databases">
        <title>Frigoriglobus tundricola gen. nov., sp. nov., a psychrotolerant cellulolytic planctomycete of the family Gemmataceae with two divergent copies of 16S rRNA gene.</title>
        <authorList>
            <person name="Kulichevskaya I.S."/>
            <person name="Ivanova A.A."/>
            <person name="Naumoff D.G."/>
            <person name="Beletsky A.V."/>
            <person name="Rijpstra W.I.C."/>
            <person name="Sinninghe Damste J.S."/>
            <person name="Mardanov A.V."/>
            <person name="Ravin N.V."/>
            <person name="Dedysh S.N."/>
        </authorList>
    </citation>
    <scope>NUCLEOTIDE SEQUENCE [LARGE SCALE GENOMIC DNA]</scope>
    <source>
        <strain evidence="9">PL17</strain>
    </source>
</reference>
<dbReference type="InterPro" id="IPR015943">
    <property type="entry name" value="WD40/YVTN_repeat-like_dom_sf"/>
</dbReference>
<dbReference type="SUPFAM" id="SSF88659">
    <property type="entry name" value="Sigma3 and sigma4 domains of RNA polymerase sigma factors"/>
    <property type="match status" value="1"/>
</dbReference>
<dbReference type="Pfam" id="PF04542">
    <property type="entry name" value="Sigma70_r2"/>
    <property type="match status" value="1"/>
</dbReference>
<evidence type="ECO:0000256" key="2">
    <source>
        <dbReference type="ARBA" id="ARBA00023015"/>
    </source>
</evidence>
<dbReference type="SUPFAM" id="SSF88946">
    <property type="entry name" value="Sigma2 domain of RNA polymerase sigma factors"/>
    <property type="match status" value="1"/>
</dbReference>
<evidence type="ECO:0000256" key="3">
    <source>
        <dbReference type="ARBA" id="ARBA00023082"/>
    </source>
</evidence>
<evidence type="ECO:0000256" key="4">
    <source>
        <dbReference type="ARBA" id="ARBA00023163"/>
    </source>
</evidence>
<proteinExistence type="inferred from homology"/>
<dbReference type="Pfam" id="PF08281">
    <property type="entry name" value="Sigma70_r4_2"/>
    <property type="match status" value="1"/>
</dbReference>
<dbReference type="PANTHER" id="PTHR43133:SF51">
    <property type="entry name" value="RNA POLYMERASE SIGMA FACTOR"/>
    <property type="match status" value="1"/>
</dbReference>
<dbReference type="SUPFAM" id="SSF82171">
    <property type="entry name" value="DPP6 N-terminal domain-like"/>
    <property type="match status" value="1"/>
</dbReference>
<organism evidence="8 9">
    <name type="scientific">Frigoriglobus tundricola</name>
    <dbReference type="NCBI Taxonomy" id="2774151"/>
    <lineage>
        <taxon>Bacteria</taxon>
        <taxon>Pseudomonadati</taxon>
        <taxon>Planctomycetota</taxon>
        <taxon>Planctomycetia</taxon>
        <taxon>Gemmatales</taxon>
        <taxon>Gemmataceae</taxon>
        <taxon>Frigoriglobus</taxon>
    </lineage>
</organism>
<dbReference type="InterPro" id="IPR039425">
    <property type="entry name" value="RNA_pol_sigma-70-like"/>
</dbReference>
<feature type="domain" description="RNA polymerase sigma-70 region 2" evidence="6">
    <location>
        <begin position="43"/>
        <end position="109"/>
    </location>
</feature>
<keyword evidence="4" id="KW-0804">Transcription</keyword>
<dbReference type="NCBIfam" id="TIGR02937">
    <property type="entry name" value="sigma70-ECF"/>
    <property type="match status" value="1"/>
</dbReference>
<feature type="domain" description="RNA polymerase sigma factor 70 region 4 type 2" evidence="7">
    <location>
        <begin position="133"/>
        <end position="185"/>
    </location>
</feature>
<evidence type="ECO:0000259" key="6">
    <source>
        <dbReference type="Pfam" id="PF04542"/>
    </source>
</evidence>
<dbReference type="Gene3D" id="2.130.10.10">
    <property type="entry name" value="YVTN repeat-like/Quinoprotein amine dehydrogenase"/>
    <property type="match status" value="1"/>
</dbReference>
<dbReference type="RefSeq" id="WP_171470176.1">
    <property type="nucleotide sequence ID" value="NZ_CP053452.2"/>
</dbReference>
<keyword evidence="2" id="KW-0805">Transcription regulation</keyword>
<dbReference type="InterPro" id="IPR013249">
    <property type="entry name" value="RNA_pol_sigma70_r4_t2"/>
</dbReference>